<reference evidence="4" key="2">
    <citation type="submission" date="2020-11" db="EMBL/GenBank/DDBJ databases">
        <authorList>
            <person name="McCartney M.A."/>
            <person name="Auch B."/>
            <person name="Kono T."/>
            <person name="Mallez S."/>
            <person name="Becker A."/>
            <person name="Gohl D.M."/>
            <person name="Silverstein K.A.T."/>
            <person name="Koren S."/>
            <person name="Bechman K.B."/>
            <person name="Herman A."/>
            <person name="Abrahante J.E."/>
            <person name="Garbe J."/>
        </authorList>
    </citation>
    <scope>NUCLEOTIDE SEQUENCE</scope>
    <source>
        <strain evidence="4">Duluth1</strain>
        <tissue evidence="4">Whole animal</tissue>
    </source>
</reference>
<protein>
    <submittedName>
        <fullName evidence="4">Uncharacterized protein</fullName>
    </submittedName>
</protein>
<keyword evidence="1" id="KW-0433">Leucine-rich repeat</keyword>
<gene>
    <name evidence="4" type="ORF">DPMN_037542</name>
</gene>
<dbReference type="EMBL" id="JAIWYP010000002">
    <property type="protein sequence ID" value="KAH3874300.1"/>
    <property type="molecule type" value="Genomic_DNA"/>
</dbReference>
<proteinExistence type="predicted"/>
<feature type="region of interest" description="Disordered" evidence="3">
    <location>
        <begin position="1"/>
        <end position="34"/>
    </location>
</feature>
<dbReference type="SUPFAM" id="SSF52058">
    <property type="entry name" value="L domain-like"/>
    <property type="match status" value="1"/>
</dbReference>
<accession>A0A9D4MDR7</accession>
<sequence length="271" mass="30921">MAESITDSGHDTNSTFNTSVSGTIPPSLAAPKIPDRFKKESDSMEVLPPLPSHKFRYSVWHDLRQTCLTGDQLHAPRVRAGPPEKEQLFHQIEQEGIPIHHDYAGQERQQHSQQFENWEQAEVVNLSYQELQEEYQKRNLIRILKRCVSAKQINLAHNTLDNIKDVSFPRCEYINLNDNFLFGFWCLPELPAVKSLTARNNAIKIWKGIAGLKGTPLEELDLRGNPITFTINYRNMVFSYLPNLRVLDGIPRLSSDKEVDIPSDPSSCVIT</sequence>
<dbReference type="Proteomes" id="UP000828390">
    <property type="component" value="Unassembled WGS sequence"/>
</dbReference>
<keyword evidence="2" id="KW-0677">Repeat</keyword>
<evidence type="ECO:0000313" key="5">
    <source>
        <dbReference type="Proteomes" id="UP000828390"/>
    </source>
</evidence>
<reference evidence="4" key="1">
    <citation type="journal article" date="2019" name="bioRxiv">
        <title>The Genome of the Zebra Mussel, Dreissena polymorpha: A Resource for Invasive Species Research.</title>
        <authorList>
            <person name="McCartney M.A."/>
            <person name="Auch B."/>
            <person name="Kono T."/>
            <person name="Mallez S."/>
            <person name="Zhang Y."/>
            <person name="Obille A."/>
            <person name="Becker A."/>
            <person name="Abrahante J.E."/>
            <person name="Garbe J."/>
            <person name="Badalamenti J.P."/>
            <person name="Herman A."/>
            <person name="Mangelson H."/>
            <person name="Liachko I."/>
            <person name="Sullivan S."/>
            <person name="Sone E.D."/>
            <person name="Koren S."/>
            <person name="Silverstein K.A.T."/>
            <person name="Beckman K.B."/>
            <person name="Gohl D.M."/>
        </authorList>
    </citation>
    <scope>NUCLEOTIDE SEQUENCE</scope>
    <source>
        <strain evidence="4">Duluth1</strain>
        <tissue evidence="4">Whole animal</tissue>
    </source>
</reference>
<name>A0A9D4MDR7_DREPO</name>
<dbReference type="InterPro" id="IPR032675">
    <property type="entry name" value="LRR_dom_sf"/>
</dbReference>
<dbReference type="AlphaFoldDB" id="A0A9D4MDR7"/>
<keyword evidence="5" id="KW-1185">Reference proteome</keyword>
<evidence type="ECO:0000313" key="4">
    <source>
        <dbReference type="EMBL" id="KAH3874300.1"/>
    </source>
</evidence>
<feature type="compositionally biased region" description="Polar residues" evidence="3">
    <location>
        <begin position="1"/>
        <end position="24"/>
    </location>
</feature>
<dbReference type="PANTHER" id="PTHR18849:SF4">
    <property type="entry name" value="GENE 29133-RELATED"/>
    <property type="match status" value="1"/>
</dbReference>
<comment type="caution">
    <text evidence="4">The sequence shown here is derived from an EMBL/GenBank/DDBJ whole genome shotgun (WGS) entry which is preliminary data.</text>
</comment>
<dbReference type="OrthoDB" id="1517790at2759"/>
<organism evidence="4 5">
    <name type="scientific">Dreissena polymorpha</name>
    <name type="common">Zebra mussel</name>
    <name type="synonym">Mytilus polymorpha</name>
    <dbReference type="NCBI Taxonomy" id="45954"/>
    <lineage>
        <taxon>Eukaryota</taxon>
        <taxon>Metazoa</taxon>
        <taxon>Spiralia</taxon>
        <taxon>Lophotrochozoa</taxon>
        <taxon>Mollusca</taxon>
        <taxon>Bivalvia</taxon>
        <taxon>Autobranchia</taxon>
        <taxon>Heteroconchia</taxon>
        <taxon>Euheterodonta</taxon>
        <taxon>Imparidentia</taxon>
        <taxon>Neoheterodontei</taxon>
        <taxon>Myida</taxon>
        <taxon>Dreissenoidea</taxon>
        <taxon>Dreissenidae</taxon>
        <taxon>Dreissena</taxon>
    </lineage>
</organism>
<dbReference type="PANTHER" id="PTHR18849">
    <property type="entry name" value="LEUCINE RICH REPEAT PROTEIN"/>
    <property type="match status" value="1"/>
</dbReference>
<evidence type="ECO:0000256" key="2">
    <source>
        <dbReference type="ARBA" id="ARBA00022737"/>
    </source>
</evidence>
<evidence type="ECO:0000256" key="3">
    <source>
        <dbReference type="SAM" id="MobiDB-lite"/>
    </source>
</evidence>
<dbReference type="Gene3D" id="3.80.10.10">
    <property type="entry name" value="Ribonuclease Inhibitor"/>
    <property type="match status" value="1"/>
</dbReference>
<evidence type="ECO:0000256" key="1">
    <source>
        <dbReference type="ARBA" id="ARBA00022614"/>
    </source>
</evidence>